<keyword evidence="2" id="KW-1185">Reference proteome</keyword>
<organism evidence="1 2">
    <name type="scientific">Aureibacter tunicatorum</name>
    <dbReference type="NCBI Taxonomy" id="866807"/>
    <lineage>
        <taxon>Bacteria</taxon>
        <taxon>Pseudomonadati</taxon>
        <taxon>Bacteroidota</taxon>
        <taxon>Cytophagia</taxon>
        <taxon>Cytophagales</taxon>
        <taxon>Persicobacteraceae</taxon>
        <taxon>Aureibacter</taxon>
    </lineage>
</organism>
<dbReference type="Proteomes" id="UP001185092">
    <property type="component" value="Unassembled WGS sequence"/>
</dbReference>
<dbReference type="AlphaFoldDB" id="A0AAE3XP43"/>
<dbReference type="RefSeq" id="WP_309938967.1">
    <property type="nucleotide sequence ID" value="NZ_AP025305.1"/>
</dbReference>
<dbReference type="GO" id="GO:0043165">
    <property type="term" value="P:Gram-negative-bacterium-type cell outer membrane assembly"/>
    <property type="evidence" value="ECO:0007669"/>
    <property type="project" value="InterPro"/>
</dbReference>
<evidence type="ECO:0000313" key="1">
    <source>
        <dbReference type="EMBL" id="MDR6239341.1"/>
    </source>
</evidence>
<proteinExistence type="predicted"/>
<dbReference type="EMBL" id="JAVDQD010000002">
    <property type="protein sequence ID" value="MDR6239341.1"/>
    <property type="molecule type" value="Genomic_DNA"/>
</dbReference>
<protein>
    <recommendedName>
        <fullName evidence="3">Lipopolysaccharide assembly protein</fullName>
    </recommendedName>
</protein>
<comment type="caution">
    <text evidence="1">The sequence shown here is derived from an EMBL/GenBank/DDBJ whole genome shotgun (WGS) entry which is preliminary data.</text>
</comment>
<reference evidence="1" key="1">
    <citation type="submission" date="2023-07" db="EMBL/GenBank/DDBJ databases">
        <title>Genomic Encyclopedia of Type Strains, Phase IV (KMG-IV): sequencing the most valuable type-strain genomes for metagenomic binning, comparative biology and taxonomic classification.</title>
        <authorList>
            <person name="Goeker M."/>
        </authorList>
    </citation>
    <scope>NUCLEOTIDE SEQUENCE</scope>
    <source>
        <strain evidence="1">DSM 26174</strain>
    </source>
</reference>
<dbReference type="Pfam" id="PF04390">
    <property type="entry name" value="LptE"/>
    <property type="match status" value="1"/>
</dbReference>
<evidence type="ECO:0008006" key="3">
    <source>
        <dbReference type="Google" id="ProtNLM"/>
    </source>
</evidence>
<dbReference type="GO" id="GO:0019867">
    <property type="term" value="C:outer membrane"/>
    <property type="evidence" value="ECO:0007669"/>
    <property type="project" value="InterPro"/>
</dbReference>
<accession>A0AAE3XP43</accession>
<gene>
    <name evidence="1" type="ORF">HNQ88_002378</name>
</gene>
<evidence type="ECO:0000313" key="2">
    <source>
        <dbReference type="Proteomes" id="UP001185092"/>
    </source>
</evidence>
<sequence length="181" mass="20167">MTFKKIRQNLLFIPIIFLINSCISYSFTGASIDYNKVKTISISNFYNETGLGPSYISQEFTNKLQDFFQQNTNLIIVEGGGDLQIDGSIIQFDYKPLAPVAGGNTEYANTDAAGVEQLIITVKASFLNISDDEFDFDNRSFSQNAQYDPSVTSRVAAEPELTDEILDQIVLDIFNATVANW</sequence>
<dbReference type="InterPro" id="IPR007485">
    <property type="entry name" value="LPS_assembly_LptE"/>
</dbReference>
<name>A0AAE3XP43_9BACT</name>